<evidence type="ECO:0000313" key="6">
    <source>
        <dbReference type="Proteomes" id="UP000184069"/>
    </source>
</evidence>
<evidence type="ECO:0000313" key="3">
    <source>
        <dbReference type="EMBL" id="OCA78891.1"/>
    </source>
</evidence>
<dbReference type="STRING" id="1423959.SAMN05444407_1068"/>
<evidence type="ECO:0000259" key="2">
    <source>
        <dbReference type="SMART" id="SM00867"/>
    </source>
</evidence>
<dbReference type="OrthoDB" id="9811006at2"/>
<dbReference type="EMBL" id="FRBM01000006">
    <property type="protein sequence ID" value="SHL75593.1"/>
    <property type="molecule type" value="Genomic_DNA"/>
</dbReference>
<name>A0A1M7D893_9FLAO</name>
<dbReference type="InterPro" id="IPR007372">
    <property type="entry name" value="Lipid/polyisoprenoid-bd_YceI"/>
</dbReference>
<reference evidence="4 6" key="2">
    <citation type="submission" date="2016-11" db="EMBL/GenBank/DDBJ databases">
        <authorList>
            <person name="Jaros S."/>
            <person name="Januszkiewicz K."/>
            <person name="Wedrychowicz H."/>
        </authorList>
    </citation>
    <scope>NUCLEOTIDE SEQUENCE [LARGE SCALE GENOMIC DNA]</scope>
    <source>
        <strain evidence="4 6">DSM 27621</strain>
    </source>
</reference>
<dbReference type="PANTHER" id="PTHR34406">
    <property type="entry name" value="PROTEIN YCEI"/>
    <property type="match status" value="1"/>
</dbReference>
<reference evidence="3 5" key="1">
    <citation type="submission" date="2016-07" db="EMBL/GenBank/DDBJ databases">
        <authorList>
            <person name="Jeong J.-J."/>
            <person name="Kim D.W."/>
            <person name="Sang M.K."/>
            <person name="Choi I.-G."/>
            <person name="Kim K.D."/>
        </authorList>
    </citation>
    <scope>NUCLEOTIDE SEQUENCE [LARGE SCALE GENOMIC DNA]</scope>
    <source>
        <strain evidence="3 5">C-26</strain>
    </source>
</reference>
<evidence type="ECO:0000313" key="4">
    <source>
        <dbReference type="EMBL" id="SHL75593.1"/>
    </source>
</evidence>
<dbReference type="SMART" id="SM00867">
    <property type="entry name" value="YceI"/>
    <property type="match status" value="1"/>
</dbReference>
<accession>A0A1M7D893</accession>
<feature type="domain" description="Lipid/polyisoprenoid-binding YceI-like" evidence="2">
    <location>
        <begin position="22"/>
        <end position="187"/>
    </location>
</feature>
<dbReference type="Proteomes" id="UP000093508">
    <property type="component" value="Unassembled WGS sequence"/>
</dbReference>
<feature type="chain" id="PRO_5009924900" evidence="1">
    <location>
        <begin position="20"/>
        <end position="189"/>
    </location>
</feature>
<dbReference type="Pfam" id="PF04264">
    <property type="entry name" value="YceI"/>
    <property type="match status" value="1"/>
</dbReference>
<evidence type="ECO:0000256" key="1">
    <source>
        <dbReference type="SAM" id="SignalP"/>
    </source>
</evidence>
<feature type="signal peptide" evidence="1">
    <location>
        <begin position="1"/>
        <end position="19"/>
    </location>
</feature>
<gene>
    <name evidence="3" type="ORF">BBH99_07310</name>
    <name evidence="4" type="ORF">SAMN05444407_1068</name>
</gene>
<protein>
    <submittedName>
        <fullName evidence="4">Polyisoprenoid-binding protein YceI</fullName>
    </submittedName>
</protein>
<dbReference type="Proteomes" id="UP000184069">
    <property type="component" value="Unassembled WGS sequence"/>
</dbReference>
<keyword evidence="5" id="KW-1185">Reference proteome</keyword>
<dbReference type="InterPro" id="IPR036761">
    <property type="entry name" value="TTHA0802/YceI-like_sf"/>
</dbReference>
<keyword evidence="1" id="KW-0732">Signal</keyword>
<dbReference type="PANTHER" id="PTHR34406:SF1">
    <property type="entry name" value="PROTEIN YCEI"/>
    <property type="match status" value="1"/>
</dbReference>
<dbReference type="Gene3D" id="2.40.128.110">
    <property type="entry name" value="Lipid/polyisoprenoid-binding, YceI-like"/>
    <property type="match status" value="1"/>
</dbReference>
<organism evidence="4 6">
    <name type="scientific">Chryseobacterium contaminans</name>
    <dbReference type="NCBI Taxonomy" id="1423959"/>
    <lineage>
        <taxon>Bacteria</taxon>
        <taxon>Pseudomonadati</taxon>
        <taxon>Bacteroidota</taxon>
        <taxon>Flavobacteriia</taxon>
        <taxon>Flavobacteriales</taxon>
        <taxon>Weeksellaceae</taxon>
        <taxon>Chryseobacterium group</taxon>
        <taxon>Chryseobacterium</taxon>
    </lineage>
</organism>
<dbReference type="SUPFAM" id="SSF101874">
    <property type="entry name" value="YceI-like"/>
    <property type="match status" value="1"/>
</dbReference>
<dbReference type="EMBL" id="MAYF01000135">
    <property type="protein sequence ID" value="OCA78891.1"/>
    <property type="molecule type" value="Genomic_DNA"/>
</dbReference>
<dbReference type="RefSeq" id="WP_066695003.1">
    <property type="nucleotide sequence ID" value="NZ_FRBM01000006.1"/>
</dbReference>
<sequence length="189" mass="21250">MKKLFLSFVLAFLSTFSFAQNHWDIDPMHSSVNFNIEHMGISFVQGRFDKFGGDLTTKGNSLDNAKFDINIDVDGINTGVEMRDKHLKSKDFFAGNEYSSIKFTGTSASKEKDGSYIFNGKLTIKDVTKDVSIPVILGGITKNKDGKEIMGLRAKFTVNRFEYNLNYDPSAAGIAKWVEINTYFELVKK</sequence>
<dbReference type="AlphaFoldDB" id="A0A1M7D893"/>
<evidence type="ECO:0000313" key="5">
    <source>
        <dbReference type="Proteomes" id="UP000093508"/>
    </source>
</evidence>
<proteinExistence type="predicted"/>